<dbReference type="eggNOG" id="ENOG502R62S">
    <property type="taxonomic scope" value="Eukaryota"/>
</dbReference>
<evidence type="ECO:0000313" key="2">
    <source>
        <dbReference type="Proteomes" id="UP000032180"/>
    </source>
</evidence>
<dbReference type="EnsemblPlants" id="LPERR09G06560.1">
    <property type="protein sequence ID" value="LPERR09G06560.1"/>
    <property type="gene ID" value="LPERR09G06560"/>
</dbReference>
<name>A0A0D9XDH5_9ORYZ</name>
<reference evidence="1 2" key="1">
    <citation type="submission" date="2012-08" db="EMBL/GenBank/DDBJ databases">
        <title>Oryza genome evolution.</title>
        <authorList>
            <person name="Wing R.A."/>
        </authorList>
    </citation>
    <scope>NUCLEOTIDE SEQUENCE</scope>
</reference>
<protein>
    <submittedName>
        <fullName evidence="1">Uncharacterized protein</fullName>
    </submittedName>
</protein>
<keyword evidence="2" id="KW-1185">Reference proteome</keyword>
<sequence length="77" mass="8671">MEERAVKDNKEQQDGVHLVHSQVRRIKKEEEEARMLLLKLQLLETRPDGGRCPAMILQASRSLSPLRRAGGAIPVGE</sequence>
<dbReference type="HOGENOM" id="CLU_163784_0_0_1"/>
<evidence type="ECO:0000313" key="1">
    <source>
        <dbReference type="EnsemblPlants" id="LPERR09G06560.1"/>
    </source>
</evidence>
<organism evidence="1 2">
    <name type="scientific">Leersia perrieri</name>
    <dbReference type="NCBI Taxonomy" id="77586"/>
    <lineage>
        <taxon>Eukaryota</taxon>
        <taxon>Viridiplantae</taxon>
        <taxon>Streptophyta</taxon>
        <taxon>Embryophyta</taxon>
        <taxon>Tracheophyta</taxon>
        <taxon>Spermatophyta</taxon>
        <taxon>Magnoliopsida</taxon>
        <taxon>Liliopsida</taxon>
        <taxon>Poales</taxon>
        <taxon>Poaceae</taxon>
        <taxon>BOP clade</taxon>
        <taxon>Oryzoideae</taxon>
        <taxon>Oryzeae</taxon>
        <taxon>Oryzinae</taxon>
        <taxon>Leersia</taxon>
    </lineage>
</organism>
<proteinExistence type="predicted"/>
<reference evidence="1" key="3">
    <citation type="submission" date="2015-04" db="UniProtKB">
        <authorList>
            <consortium name="EnsemblPlants"/>
        </authorList>
    </citation>
    <scope>IDENTIFICATION</scope>
</reference>
<dbReference type="Gramene" id="LPERR09G06560.1">
    <property type="protein sequence ID" value="LPERR09G06560.1"/>
    <property type="gene ID" value="LPERR09G06560"/>
</dbReference>
<dbReference type="PANTHER" id="PTHR34780">
    <property type="entry name" value="OS08G0427800 PROTEIN"/>
    <property type="match status" value="1"/>
</dbReference>
<accession>A0A0D9XDH5</accession>
<dbReference type="PANTHER" id="PTHR34780:SF8">
    <property type="match status" value="1"/>
</dbReference>
<reference evidence="2" key="2">
    <citation type="submission" date="2013-12" db="EMBL/GenBank/DDBJ databases">
        <authorList>
            <person name="Yu Y."/>
            <person name="Lee S."/>
            <person name="de Baynast K."/>
            <person name="Wissotski M."/>
            <person name="Liu L."/>
            <person name="Talag J."/>
            <person name="Goicoechea J."/>
            <person name="Angelova A."/>
            <person name="Jetty R."/>
            <person name="Kudrna D."/>
            <person name="Golser W."/>
            <person name="Rivera L."/>
            <person name="Zhang J."/>
            <person name="Wing R."/>
        </authorList>
    </citation>
    <scope>NUCLEOTIDE SEQUENCE</scope>
</reference>
<dbReference type="Proteomes" id="UP000032180">
    <property type="component" value="Chromosome 9"/>
</dbReference>
<dbReference type="AlphaFoldDB" id="A0A0D9XDH5"/>